<dbReference type="InterPro" id="IPR007184">
    <property type="entry name" value="Mannoside_phosphorylase"/>
</dbReference>
<dbReference type="GeneID" id="26098960"/>
<dbReference type="KEGG" id="pdl:Pyrde_0624"/>
<evidence type="ECO:0000313" key="4">
    <source>
        <dbReference type="Proteomes" id="UP000058613"/>
    </source>
</evidence>
<dbReference type="OrthoDB" id="6245at2157"/>
<dbReference type="PANTHER" id="PTHR34106">
    <property type="entry name" value="GLYCOSIDASE"/>
    <property type="match status" value="1"/>
</dbReference>
<gene>
    <name evidence="3" type="ORF">Pyrde_0624</name>
</gene>
<accession>A0A0P0N2L1</accession>
<evidence type="ECO:0000256" key="2">
    <source>
        <dbReference type="ARBA" id="ARBA00022679"/>
    </source>
</evidence>
<keyword evidence="1" id="KW-0328">Glycosyltransferase</keyword>
<keyword evidence="2" id="KW-0808">Transferase</keyword>
<dbReference type="SUPFAM" id="SSF75005">
    <property type="entry name" value="Arabinanase/levansucrase/invertase"/>
    <property type="match status" value="1"/>
</dbReference>
<dbReference type="GO" id="GO:0016757">
    <property type="term" value="F:glycosyltransferase activity"/>
    <property type="evidence" value="ECO:0007669"/>
    <property type="project" value="UniProtKB-KW"/>
</dbReference>
<name>A0A0P0N2L1_9CREN</name>
<dbReference type="STRING" id="1273541.Pyrde_0624"/>
<dbReference type="Proteomes" id="UP000058613">
    <property type="component" value="Chromosome"/>
</dbReference>
<dbReference type="Pfam" id="PF04041">
    <property type="entry name" value="Glyco_hydro_130"/>
    <property type="match status" value="1"/>
</dbReference>
<dbReference type="PANTHER" id="PTHR34106:SF5">
    <property type="entry name" value="GLYCOSIDASE"/>
    <property type="match status" value="1"/>
</dbReference>
<sequence length="372" mass="41666">MGAEYAGHKKTEGVVVSGLAAGAKEVSRIRRYETNDIARRITVISPEDIRLTNYPLRHPVTAFNPSLYVEGDEVRLFIRVTVGYYRYASAIAFARLKLDTLLSGKEPVVLGEVEASLVVYPSTSYDIWGVEDPRVYSMGDKLYMTYTGRTISYFDINSVGRTAPITAVSGDGGFTWKKSYIHLLPHGANSAVISDKNAFMYDVDGERLFFHRLHTVSDQFFTVVSRVEESSRVNEEGLRELVSKDTVVAIERASFESKNGWAAPPIRLGKDYIVLLHGVDKHTSVYRVFAMLMEYSRSDGIVVKAVTPRYIMEPRELYEVYGDRPYVVFPCGVARVDSTTLLLSYGAADQFVGIAAIDLNELLSELDRGRIY</sequence>
<evidence type="ECO:0000256" key="1">
    <source>
        <dbReference type="ARBA" id="ARBA00022676"/>
    </source>
</evidence>
<proteinExistence type="predicted"/>
<dbReference type="EMBL" id="CP013011">
    <property type="protein sequence ID" value="ALL00674.1"/>
    <property type="molecule type" value="Genomic_DNA"/>
</dbReference>
<dbReference type="InterPro" id="IPR023296">
    <property type="entry name" value="Glyco_hydro_beta-prop_sf"/>
</dbReference>
<organism evidence="3 4">
    <name type="scientific">Pyrodictium delaneyi</name>
    <dbReference type="NCBI Taxonomy" id="1273541"/>
    <lineage>
        <taxon>Archaea</taxon>
        <taxon>Thermoproteota</taxon>
        <taxon>Thermoprotei</taxon>
        <taxon>Desulfurococcales</taxon>
        <taxon>Pyrodictiaceae</taxon>
        <taxon>Pyrodictium</taxon>
    </lineage>
</organism>
<evidence type="ECO:0000313" key="3">
    <source>
        <dbReference type="EMBL" id="ALL00674.1"/>
    </source>
</evidence>
<reference evidence="3 4" key="1">
    <citation type="submission" date="2015-10" db="EMBL/GenBank/DDBJ databases">
        <title>Complete genome sequence of hyperthermophilic archaeon Pyrodictium delaneyi Su06.</title>
        <authorList>
            <person name="Jung J.-H."/>
            <person name="Lin J."/>
            <person name="Holden J.F."/>
            <person name="Park C.-S."/>
        </authorList>
    </citation>
    <scope>NUCLEOTIDE SEQUENCE [LARGE SCALE GENOMIC DNA]</scope>
    <source>
        <strain evidence="3 4">Su06</strain>
    </source>
</reference>
<dbReference type="AlphaFoldDB" id="A0A0P0N2L1"/>
<dbReference type="RefSeq" id="WP_055408129.1">
    <property type="nucleotide sequence ID" value="NZ_CP013011.1"/>
</dbReference>
<protein>
    <submittedName>
        <fullName evidence="3">Putative glycosylase</fullName>
    </submittedName>
</protein>
<dbReference type="Gene3D" id="2.115.10.20">
    <property type="entry name" value="Glycosyl hydrolase domain, family 43"/>
    <property type="match status" value="1"/>
</dbReference>